<dbReference type="EMBL" id="JWSZ01000001">
    <property type="protein sequence ID" value="KIC60142.1"/>
    <property type="molecule type" value="Genomic_DNA"/>
</dbReference>
<dbReference type="InterPro" id="IPR010982">
    <property type="entry name" value="Lambda_DNA-bd_dom_sf"/>
</dbReference>
<evidence type="ECO:0000313" key="3">
    <source>
        <dbReference type="Proteomes" id="UP000031202"/>
    </source>
</evidence>
<comment type="caution">
    <text evidence="2">The sequence shown here is derived from an EMBL/GenBank/DDBJ whole genome shotgun (WGS) entry which is preliminary data.</text>
</comment>
<evidence type="ECO:0000313" key="2">
    <source>
        <dbReference type="EMBL" id="KIC60142.1"/>
    </source>
</evidence>
<proteinExistence type="predicted"/>
<dbReference type="InterPro" id="IPR041413">
    <property type="entry name" value="MLTR_LBD"/>
</dbReference>
<dbReference type="PANTHER" id="PTHR35010">
    <property type="entry name" value="BLL4672 PROTEIN-RELATED"/>
    <property type="match status" value="1"/>
</dbReference>
<name>A0A0B4CUP5_9MICO</name>
<feature type="domain" description="HTH cro/C1-type" evidence="1">
    <location>
        <begin position="26"/>
        <end position="76"/>
    </location>
</feature>
<dbReference type="RefSeq" id="WP_039412062.1">
    <property type="nucleotide sequence ID" value="NZ_JWSZ01000001.1"/>
</dbReference>
<dbReference type="Gene3D" id="3.30.450.180">
    <property type="match status" value="1"/>
</dbReference>
<accession>A0A0B4CUP5</accession>
<organism evidence="2 3">
    <name type="scientific">Microbacterium hominis</name>
    <dbReference type="NCBI Taxonomy" id="162426"/>
    <lineage>
        <taxon>Bacteria</taxon>
        <taxon>Bacillati</taxon>
        <taxon>Actinomycetota</taxon>
        <taxon>Actinomycetes</taxon>
        <taxon>Micrococcales</taxon>
        <taxon>Microbacteriaceae</taxon>
        <taxon>Microbacterium</taxon>
    </lineage>
</organism>
<dbReference type="Pfam" id="PF13560">
    <property type="entry name" value="HTH_31"/>
    <property type="match status" value="1"/>
</dbReference>
<dbReference type="CDD" id="cd00093">
    <property type="entry name" value="HTH_XRE"/>
    <property type="match status" value="1"/>
</dbReference>
<evidence type="ECO:0000259" key="1">
    <source>
        <dbReference type="PROSITE" id="PS50943"/>
    </source>
</evidence>
<dbReference type="GO" id="GO:0003677">
    <property type="term" value="F:DNA binding"/>
    <property type="evidence" value="ECO:0007669"/>
    <property type="project" value="InterPro"/>
</dbReference>
<dbReference type="SUPFAM" id="SSF47413">
    <property type="entry name" value="lambda repressor-like DNA-binding domains"/>
    <property type="match status" value="1"/>
</dbReference>
<dbReference type="Gene3D" id="1.10.260.40">
    <property type="entry name" value="lambda repressor-like DNA-binding domains"/>
    <property type="match status" value="1"/>
</dbReference>
<dbReference type="InterPro" id="IPR001387">
    <property type="entry name" value="Cro/C1-type_HTH"/>
</dbReference>
<dbReference type="Pfam" id="PF17765">
    <property type="entry name" value="MLTR_LBD"/>
    <property type="match status" value="1"/>
</dbReference>
<dbReference type="SMART" id="SM00530">
    <property type="entry name" value="HTH_XRE"/>
    <property type="match status" value="1"/>
</dbReference>
<reference evidence="2 3" key="1">
    <citation type="submission" date="2014-12" db="EMBL/GenBank/DDBJ databases">
        <title>Genome sequencing of Microbacterium hominis TPW29.</title>
        <authorList>
            <person name="Tan P.W."/>
            <person name="Chan K.-G."/>
        </authorList>
    </citation>
    <scope>NUCLEOTIDE SEQUENCE [LARGE SCALE GENOMIC DNA]</scope>
    <source>
        <strain evidence="2 3">TPW29</strain>
    </source>
</reference>
<dbReference type="PANTHER" id="PTHR35010:SF2">
    <property type="entry name" value="BLL4672 PROTEIN"/>
    <property type="match status" value="1"/>
</dbReference>
<dbReference type="AlphaFoldDB" id="A0A0B4CUP5"/>
<gene>
    <name evidence="2" type="ORF">RM52_01725</name>
</gene>
<sequence>MDGTRNPLAEFLRDRRESLSPESVGLAAERGRRVAGLRRTEVAELAGISADYYLRLEQGRGHQPSQQVLSALSRALRLDHYGDEHLRRMAALAAGHAEPAATGQMPSGALDLLRLHRDTPAYISNATMDVVAVNRPGLLLAPGGLRPGMNLVMSVFAHYPDPHSEAHWERTARALVASLRYHADPRDARLRQIVAALGRTDDRFRRIWGACGVGPQFNAWPMVYIDAHGWVTLRAESLTLAGAAGWTMTLFFAEPQTPGVAALADLVRDANRAPADGDPAQAVAVAAELDPICVDDDADAEEIAS</sequence>
<dbReference type="Proteomes" id="UP000031202">
    <property type="component" value="Unassembled WGS sequence"/>
</dbReference>
<protein>
    <submittedName>
        <fullName evidence="2">Transcriptional regulator</fullName>
    </submittedName>
</protein>
<dbReference type="PROSITE" id="PS50943">
    <property type="entry name" value="HTH_CROC1"/>
    <property type="match status" value="1"/>
</dbReference>